<dbReference type="InterPro" id="IPR002933">
    <property type="entry name" value="Peptidase_M20"/>
</dbReference>
<dbReference type="InterPro" id="IPR036264">
    <property type="entry name" value="Bact_exopeptidase_dim_dom"/>
</dbReference>
<comment type="caution">
    <text evidence="5">The sequence shown here is derived from an EMBL/GenBank/DDBJ whole genome shotgun (WGS) entry which is preliminary data.</text>
</comment>
<dbReference type="SUPFAM" id="SSF55031">
    <property type="entry name" value="Bacterial exopeptidase dimerisation domain"/>
    <property type="match status" value="1"/>
</dbReference>
<dbReference type="CDD" id="cd03884">
    <property type="entry name" value="M20_bAS"/>
    <property type="match status" value="1"/>
</dbReference>
<keyword evidence="3" id="KW-0479">Metal-binding</keyword>
<dbReference type="Pfam" id="PF07687">
    <property type="entry name" value="M20_dimer"/>
    <property type="match status" value="1"/>
</dbReference>
<dbReference type="Gene3D" id="3.40.630.10">
    <property type="entry name" value="Zn peptidases"/>
    <property type="match status" value="1"/>
</dbReference>
<evidence type="ECO:0000256" key="2">
    <source>
        <dbReference type="ARBA" id="ARBA00022801"/>
    </source>
</evidence>
<feature type="binding site" evidence="3">
    <location>
        <position position="135"/>
    </location>
    <ligand>
        <name>Zn(2+)</name>
        <dbReference type="ChEBI" id="CHEBI:29105"/>
        <label>2</label>
    </ligand>
</feature>
<feature type="binding site" evidence="3">
    <location>
        <position position="100"/>
    </location>
    <ligand>
        <name>Zn(2+)</name>
        <dbReference type="ChEBI" id="CHEBI:29105"/>
        <label>2</label>
    </ligand>
</feature>
<dbReference type="Proteomes" id="UP000588491">
    <property type="component" value="Unassembled WGS sequence"/>
</dbReference>
<dbReference type="InterPro" id="IPR011650">
    <property type="entry name" value="Peptidase_M20_dimer"/>
</dbReference>
<keyword evidence="6" id="KW-1185">Reference proteome</keyword>
<dbReference type="NCBIfam" id="TIGR01879">
    <property type="entry name" value="hydantase"/>
    <property type="match status" value="1"/>
</dbReference>
<dbReference type="AlphaFoldDB" id="A0A7Y0PQC7"/>
<feature type="binding site" evidence="3">
    <location>
        <position position="89"/>
    </location>
    <ligand>
        <name>Zn(2+)</name>
        <dbReference type="ChEBI" id="CHEBI:29105"/>
        <label>1</label>
    </ligand>
</feature>
<feature type="domain" description="Peptidase M20 dimerisation" evidence="4">
    <location>
        <begin position="220"/>
        <end position="322"/>
    </location>
</feature>
<dbReference type="GO" id="GO:0046872">
    <property type="term" value="F:metal ion binding"/>
    <property type="evidence" value="ECO:0007669"/>
    <property type="project" value="UniProtKB-KW"/>
</dbReference>
<reference evidence="5 6" key="1">
    <citation type="submission" date="2020-04" db="EMBL/GenBank/DDBJ databases">
        <title>Bacillus sp. UniB3 isolated from commercial digestive syrup.</title>
        <authorList>
            <person name="Thorat V."/>
            <person name="Kirdat K."/>
            <person name="Tiwarekar B."/>
            <person name="Yadav A."/>
        </authorList>
    </citation>
    <scope>NUCLEOTIDE SEQUENCE [LARGE SCALE GENOMIC DNA]</scope>
    <source>
        <strain evidence="5 6">UniB3</strain>
    </source>
</reference>
<evidence type="ECO:0000256" key="3">
    <source>
        <dbReference type="PIRSR" id="PIRSR001235-1"/>
    </source>
</evidence>
<sequence>MRSVYMQSLAYVDANRIYSRIMELGEIGRTKQSGVQRLALSKEDKEAQILVTKWMEEAGLTVSHDHFGNLIGRKEGEKPHLPIVMIGSHIDSVRNGGKFDGIIGVLGGIEIAQFIYSNNISHAHTLEVIAFCEEEGSQFNDGLFGSRGMVGKATEEDFQKKNDQQVTRFDALKNFGSEIDPARYKESVRKEEEIKIYLEMHIEQGPYLDVNSHPVGIVNGIAGLSWYTIMIEGTPGHAGTVPMNLRNDPMIGAAKVIQEINEICSSQPDQQTVGTVGIIQAFPGGSNIIPNAVQFSLDLRDINLTRKNRIFAEIEERLQAICQENGLSYTIKTNIELDPVACSEEIIDVFTSIGKKLDMDIPIMVSGAGHDAMLMSEITDIGMIFVRCKKGISHQPEESATKEDIAMGTEIMLQAVLQYI</sequence>
<dbReference type="EMBL" id="JABBPK010000001">
    <property type="protein sequence ID" value="NMO79399.1"/>
    <property type="molecule type" value="Genomic_DNA"/>
</dbReference>
<evidence type="ECO:0000313" key="6">
    <source>
        <dbReference type="Proteomes" id="UP000588491"/>
    </source>
</evidence>
<dbReference type="Gene3D" id="3.30.70.360">
    <property type="match status" value="1"/>
</dbReference>
<organism evidence="5 6">
    <name type="scientific">Niallia alba</name>
    <dbReference type="NCBI Taxonomy" id="2729105"/>
    <lineage>
        <taxon>Bacteria</taxon>
        <taxon>Bacillati</taxon>
        <taxon>Bacillota</taxon>
        <taxon>Bacilli</taxon>
        <taxon>Bacillales</taxon>
        <taxon>Bacillaceae</taxon>
        <taxon>Niallia</taxon>
    </lineage>
</organism>
<feature type="binding site" evidence="3">
    <location>
        <position position="394"/>
    </location>
    <ligand>
        <name>Zn(2+)</name>
        <dbReference type="ChEBI" id="CHEBI:29105"/>
        <label>2</label>
    </ligand>
</feature>
<dbReference type="Pfam" id="PF01546">
    <property type="entry name" value="Peptidase_M20"/>
    <property type="match status" value="1"/>
</dbReference>
<accession>A0A7Y0PQC7</accession>
<keyword evidence="3" id="KW-0862">Zinc</keyword>
<dbReference type="SUPFAM" id="SSF53187">
    <property type="entry name" value="Zn-dependent exopeptidases"/>
    <property type="match status" value="1"/>
</dbReference>
<gene>
    <name evidence="5" type="ORF">HHU08_20860</name>
</gene>
<keyword evidence="2 5" id="KW-0378">Hydrolase</keyword>
<feature type="binding site" evidence="3">
    <location>
        <position position="100"/>
    </location>
    <ligand>
        <name>Zn(2+)</name>
        <dbReference type="ChEBI" id="CHEBI:29105"/>
        <label>1</label>
    </ligand>
</feature>
<dbReference type="NCBIfam" id="NF006771">
    <property type="entry name" value="PRK09290.1-5"/>
    <property type="match status" value="1"/>
</dbReference>
<comment type="cofactor">
    <cofactor evidence="3">
        <name>Zn(2+)</name>
        <dbReference type="ChEBI" id="CHEBI:29105"/>
    </cofactor>
    <text evidence="3">Binds 2 Zn(2+) ions per subunit.</text>
</comment>
<evidence type="ECO:0000256" key="1">
    <source>
        <dbReference type="ARBA" id="ARBA00006153"/>
    </source>
</evidence>
<name>A0A7Y0PQC7_9BACI</name>
<comment type="similarity">
    <text evidence="1">Belongs to the peptidase M20 family.</text>
</comment>
<dbReference type="GO" id="GO:0016813">
    <property type="term" value="F:hydrolase activity, acting on carbon-nitrogen (but not peptide) bonds, in linear amidines"/>
    <property type="evidence" value="ECO:0007669"/>
    <property type="project" value="InterPro"/>
</dbReference>
<evidence type="ECO:0000313" key="5">
    <source>
        <dbReference type="EMBL" id="NMO79399.1"/>
    </source>
</evidence>
<feature type="binding site" evidence="3">
    <location>
        <position position="201"/>
    </location>
    <ligand>
        <name>Zn(2+)</name>
        <dbReference type="ChEBI" id="CHEBI:29105"/>
        <label>1</label>
    </ligand>
</feature>
<protein>
    <submittedName>
        <fullName evidence="5">Hydantoinase/carbamoylase family amidase</fullName>
        <ecNumber evidence="5">3.5.-.-</ecNumber>
    </submittedName>
</protein>
<dbReference type="EC" id="3.5.-.-" evidence="5"/>
<dbReference type="InterPro" id="IPR010158">
    <property type="entry name" value="Amidase_Cbmase"/>
</dbReference>
<proteinExistence type="inferred from homology"/>
<dbReference type="PIRSF" id="PIRSF001235">
    <property type="entry name" value="Amidase_carbamoylase"/>
    <property type="match status" value="1"/>
</dbReference>
<dbReference type="PANTHER" id="PTHR32494">
    <property type="entry name" value="ALLANTOATE DEIMINASE-RELATED"/>
    <property type="match status" value="1"/>
</dbReference>
<evidence type="ECO:0000259" key="4">
    <source>
        <dbReference type="Pfam" id="PF07687"/>
    </source>
</evidence>
<dbReference type="PANTHER" id="PTHR32494:SF5">
    <property type="entry name" value="ALLANTOATE AMIDOHYDROLASE"/>
    <property type="match status" value="1"/>
</dbReference>